<evidence type="ECO:0008006" key="4">
    <source>
        <dbReference type="Google" id="ProtNLM"/>
    </source>
</evidence>
<sequence length="436" mass="46705">MSQQPLDPGTALLGDTDPSLGRTSPTHEPSWPDVFSASATDPADESTMASDETPIATLSKKHRRKRVTAEHTRQRVRDNQRRHRAQQRLRLEELESLACENKATIDQLRAELAAIKSELERCGRHDAVLTGTALGIPTLALASNAAASNIIVTNTSAVANVTNSSGSSTNISVSAAVPKENLLQPCVTPLRQLSVPNLSSEMPLVRYSPTADGPTLLQFMETPPLASTEAPMMDPNPRFDIFPMTPPEISTFMDRALARANKSSCSGSKTTCCTDNDLAIISRSFGSTPLSLPFRSGNNNGDGGDGSENNTSSCVLGPRCCADDLPPVTDLGSVGADTNADDDPEEADESEDMECSQPEIHGPHLPKKILQAATAGDSGTTPCTQAVVMVVQQNFKGVSKQLIESWLEDGFRRAPNEEGCRIENGRLYSLLAFMSE</sequence>
<accession>A0ABR4MDD8</accession>
<protein>
    <recommendedName>
        <fullName evidence="4">BZIP domain-containing protein</fullName>
    </recommendedName>
</protein>
<evidence type="ECO:0000313" key="2">
    <source>
        <dbReference type="EMBL" id="KAL2886293.1"/>
    </source>
</evidence>
<dbReference type="Proteomes" id="UP001610728">
    <property type="component" value="Unassembled WGS sequence"/>
</dbReference>
<dbReference type="GeneID" id="98119519"/>
<organism evidence="2 3">
    <name type="scientific">Ceratocystis lukuohia</name>
    <dbReference type="NCBI Taxonomy" id="2019550"/>
    <lineage>
        <taxon>Eukaryota</taxon>
        <taxon>Fungi</taxon>
        <taxon>Dikarya</taxon>
        <taxon>Ascomycota</taxon>
        <taxon>Pezizomycotina</taxon>
        <taxon>Sordariomycetes</taxon>
        <taxon>Hypocreomycetidae</taxon>
        <taxon>Microascales</taxon>
        <taxon>Ceratocystidaceae</taxon>
        <taxon>Ceratocystis</taxon>
    </lineage>
</organism>
<name>A0ABR4MDD8_9PEZI</name>
<dbReference type="CDD" id="cd14688">
    <property type="entry name" value="bZIP_YAP"/>
    <property type="match status" value="1"/>
</dbReference>
<proteinExistence type="predicted"/>
<evidence type="ECO:0000313" key="3">
    <source>
        <dbReference type="Proteomes" id="UP001610728"/>
    </source>
</evidence>
<feature type="region of interest" description="Disordered" evidence="1">
    <location>
        <begin position="290"/>
        <end position="310"/>
    </location>
</feature>
<feature type="region of interest" description="Disordered" evidence="1">
    <location>
        <begin position="327"/>
        <end position="364"/>
    </location>
</feature>
<dbReference type="EMBL" id="JABSNW010000006">
    <property type="protein sequence ID" value="KAL2886293.1"/>
    <property type="molecule type" value="Genomic_DNA"/>
</dbReference>
<keyword evidence="3" id="KW-1185">Reference proteome</keyword>
<gene>
    <name evidence="2" type="ORF">HOO65_060123</name>
</gene>
<dbReference type="RefSeq" id="XP_070857473.1">
    <property type="nucleotide sequence ID" value="XM_071001061.1"/>
</dbReference>
<feature type="compositionally biased region" description="Basic and acidic residues" evidence="1">
    <location>
        <begin position="67"/>
        <end position="79"/>
    </location>
</feature>
<feature type="region of interest" description="Disordered" evidence="1">
    <location>
        <begin position="1"/>
        <end position="85"/>
    </location>
</feature>
<feature type="compositionally biased region" description="Acidic residues" evidence="1">
    <location>
        <begin position="339"/>
        <end position="354"/>
    </location>
</feature>
<reference evidence="2 3" key="1">
    <citation type="submission" date="2020-05" db="EMBL/GenBank/DDBJ databases">
        <title>Ceratocystis lukuohia genome.</title>
        <authorList>
            <person name="Harrington T.C."/>
            <person name="Kim K."/>
            <person name="Mayers C.G."/>
        </authorList>
    </citation>
    <scope>NUCLEOTIDE SEQUENCE [LARGE SCALE GENOMIC DNA]</scope>
    <source>
        <strain evidence="2 3">C4212</strain>
    </source>
</reference>
<comment type="caution">
    <text evidence="2">The sequence shown here is derived from an EMBL/GenBank/DDBJ whole genome shotgun (WGS) entry which is preliminary data.</text>
</comment>
<evidence type="ECO:0000256" key="1">
    <source>
        <dbReference type="SAM" id="MobiDB-lite"/>
    </source>
</evidence>